<name>A0ABY4HTF6_CHIFI</name>
<evidence type="ECO:0000313" key="3">
    <source>
        <dbReference type="Proteomes" id="UP000830198"/>
    </source>
</evidence>
<evidence type="ECO:0000313" key="2">
    <source>
        <dbReference type="EMBL" id="UPK66748.1"/>
    </source>
</evidence>
<evidence type="ECO:0000256" key="1">
    <source>
        <dbReference type="SAM" id="Phobius"/>
    </source>
</evidence>
<feature type="transmembrane region" description="Helical" evidence="1">
    <location>
        <begin position="75"/>
        <end position="96"/>
    </location>
</feature>
<keyword evidence="3" id="KW-1185">Reference proteome</keyword>
<protein>
    <submittedName>
        <fullName evidence="2">Uncharacterized protein</fullName>
    </submittedName>
</protein>
<dbReference type="EMBL" id="CP095855">
    <property type="protein sequence ID" value="UPK66748.1"/>
    <property type="molecule type" value="Genomic_DNA"/>
</dbReference>
<dbReference type="Proteomes" id="UP000830198">
    <property type="component" value="Chromosome"/>
</dbReference>
<sequence>MNKVFLDAKAEYYVIFISLVIFIVFNEYAKRIINFYDNCFFIITGVAALPFLMYSIPVLWKYLLAIDYISFSRRLLAVAFLGLGVNIVTVSGVRVFKTYHAAVPVGSAAISCPVLSLNSSRIGYETIDFKLKDKDMSLRVSGKTVGTLEVNGVSGYCVFLELRKGNDYFIVDRYWVAHCQNR</sequence>
<keyword evidence="1" id="KW-0472">Membrane</keyword>
<proteinExistence type="predicted"/>
<keyword evidence="1" id="KW-0812">Transmembrane</keyword>
<accession>A0ABY4HTF6</accession>
<feature type="transmembrane region" description="Helical" evidence="1">
    <location>
        <begin position="12"/>
        <end position="29"/>
    </location>
</feature>
<reference evidence="2 3" key="1">
    <citation type="submission" date="2022-04" db="EMBL/GenBank/DDBJ databases">
        <title>The arsenic-methylating capacity of Chitinophaga filiformis YT5 during chitin decomposition.</title>
        <authorList>
            <person name="Chen G."/>
            <person name="Liang Y."/>
        </authorList>
    </citation>
    <scope>NUCLEOTIDE SEQUENCE [LARGE SCALE GENOMIC DNA]</scope>
    <source>
        <strain evidence="2 3">YT5</strain>
    </source>
</reference>
<organism evidence="2 3">
    <name type="scientific">Chitinophaga filiformis</name>
    <name type="common">Myxococcus filiformis</name>
    <name type="synonym">Flexibacter filiformis</name>
    <dbReference type="NCBI Taxonomy" id="104663"/>
    <lineage>
        <taxon>Bacteria</taxon>
        <taxon>Pseudomonadati</taxon>
        <taxon>Bacteroidota</taxon>
        <taxon>Chitinophagia</taxon>
        <taxon>Chitinophagales</taxon>
        <taxon>Chitinophagaceae</taxon>
        <taxon>Chitinophaga</taxon>
    </lineage>
</organism>
<feature type="transmembrane region" description="Helical" evidence="1">
    <location>
        <begin position="41"/>
        <end position="63"/>
    </location>
</feature>
<keyword evidence="1" id="KW-1133">Transmembrane helix</keyword>
<gene>
    <name evidence="2" type="ORF">MYF79_17570</name>
</gene>
<dbReference type="RefSeq" id="WP_247808958.1">
    <property type="nucleotide sequence ID" value="NZ_CP095855.1"/>
</dbReference>